<evidence type="ECO:0000259" key="9">
    <source>
        <dbReference type="PROSITE" id="PS51779"/>
    </source>
</evidence>
<evidence type="ECO:0000313" key="11">
    <source>
        <dbReference type="Proteomes" id="UP000183047"/>
    </source>
</evidence>
<keyword evidence="5 8" id="KW-1133">Transmembrane helix</keyword>
<keyword evidence="11" id="KW-1185">Reference proteome</keyword>
<evidence type="ECO:0000313" key="10">
    <source>
        <dbReference type="EMBL" id="SCX92578.1"/>
    </source>
</evidence>
<dbReference type="Proteomes" id="UP000183047">
    <property type="component" value="Unassembled WGS sequence"/>
</dbReference>
<evidence type="ECO:0000256" key="6">
    <source>
        <dbReference type="ARBA" id="ARBA00023136"/>
    </source>
</evidence>
<comment type="subcellular location">
    <subcellularLocation>
        <location evidence="1">Membrane</location>
    </subcellularLocation>
</comment>
<accession>A0A1G5BQV4</accession>
<dbReference type="PANTHER" id="PTHR35851:SF1">
    <property type="entry name" value="CELL DIVISION PROTEIN FTSQ"/>
    <property type="match status" value="1"/>
</dbReference>
<name>A0A1G5BQV4_9FIRM</name>
<reference evidence="11" key="1">
    <citation type="submission" date="2016-10" db="EMBL/GenBank/DDBJ databases">
        <authorList>
            <person name="Varghese N."/>
            <person name="Submissions S."/>
        </authorList>
    </citation>
    <scope>NUCLEOTIDE SEQUENCE [LARGE SCALE GENOMIC DNA]</scope>
    <source>
        <strain evidence="11">XBD2006</strain>
    </source>
</reference>
<feature type="transmembrane region" description="Helical" evidence="8">
    <location>
        <begin position="35"/>
        <end position="58"/>
    </location>
</feature>
<dbReference type="InterPro" id="IPR026579">
    <property type="entry name" value="FtsQ"/>
</dbReference>
<dbReference type="InterPro" id="IPR034746">
    <property type="entry name" value="POTRA"/>
</dbReference>
<evidence type="ECO:0000256" key="1">
    <source>
        <dbReference type="ARBA" id="ARBA00004370"/>
    </source>
</evidence>
<evidence type="ECO:0000256" key="2">
    <source>
        <dbReference type="ARBA" id="ARBA00022475"/>
    </source>
</evidence>
<dbReference type="RefSeq" id="WP_074461526.1">
    <property type="nucleotide sequence ID" value="NZ_FMUR01000005.1"/>
</dbReference>
<sequence length="273" mass="31644">MAKKKRKKRKKRSYAAESAFHPFEKLRDSFRYKRSLYVITGIIMFAVLVVAAAVLYVADNYTVKNIEVDGNTHYSKDEIADMVMTDKLCHNSMFLSMKYMNKSIEDIPFIEKIDVDIVSKDTVKINVFEKAVAGYIAYLGRYIYFDREGIVVECSSETTEDVPQVMGLNFDHITMHEKLPIDEDHQLIFGEILDITQLLNKYKLHADKIFFDSDFNVYLYFGGVEVSIGKNDYIDEKIQQLQYQLPKLEGQTGILNLKDLNEDTKLFTFTPKN</sequence>
<evidence type="ECO:0000256" key="4">
    <source>
        <dbReference type="ARBA" id="ARBA00022692"/>
    </source>
</evidence>
<gene>
    <name evidence="10" type="ORF">SAMN02910451_00767</name>
</gene>
<dbReference type="GO" id="GO:0016020">
    <property type="term" value="C:membrane"/>
    <property type="evidence" value="ECO:0007669"/>
    <property type="project" value="UniProtKB-SubCell"/>
</dbReference>
<evidence type="ECO:0000256" key="8">
    <source>
        <dbReference type="SAM" id="Phobius"/>
    </source>
</evidence>
<keyword evidence="4 8" id="KW-0812">Transmembrane</keyword>
<dbReference type="AlphaFoldDB" id="A0A1G5BQV4"/>
<proteinExistence type="predicted"/>
<keyword evidence="2" id="KW-1003">Cell membrane</keyword>
<evidence type="ECO:0000256" key="3">
    <source>
        <dbReference type="ARBA" id="ARBA00022618"/>
    </source>
</evidence>
<dbReference type="PANTHER" id="PTHR35851">
    <property type="entry name" value="CELL DIVISION PROTEIN FTSQ"/>
    <property type="match status" value="1"/>
</dbReference>
<dbReference type="PROSITE" id="PS51779">
    <property type="entry name" value="POTRA"/>
    <property type="match status" value="1"/>
</dbReference>
<evidence type="ECO:0000256" key="7">
    <source>
        <dbReference type="ARBA" id="ARBA00023306"/>
    </source>
</evidence>
<evidence type="ECO:0000256" key="5">
    <source>
        <dbReference type="ARBA" id="ARBA00022989"/>
    </source>
</evidence>
<dbReference type="GO" id="GO:0090529">
    <property type="term" value="P:cell septum assembly"/>
    <property type="evidence" value="ECO:0007669"/>
    <property type="project" value="InterPro"/>
</dbReference>
<dbReference type="InterPro" id="IPR013685">
    <property type="entry name" value="POTRA_FtsQ_type"/>
</dbReference>
<organism evidence="10 11">
    <name type="scientific">Butyrivibrio hungatei</name>
    <dbReference type="NCBI Taxonomy" id="185008"/>
    <lineage>
        <taxon>Bacteria</taxon>
        <taxon>Bacillati</taxon>
        <taxon>Bacillota</taxon>
        <taxon>Clostridia</taxon>
        <taxon>Lachnospirales</taxon>
        <taxon>Lachnospiraceae</taxon>
        <taxon>Butyrivibrio</taxon>
    </lineage>
</organism>
<dbReference type="Gene3D" id="3.10.20.310">
    <property type="entry name" value="membrane protein fhac"/>
    <property type="match status" value="1"/>
</dbReference>
<dbReference type="EMBL" id="FMUR01000005">
    <property type="protein sequence ID" value="SCX92578.1"/>
    <property type="molecule type" value="Genomic_DNA"/>
</dbReference>
<feature type="domain" description="POTRA" evidence="9">
    <location>
        <begin position="61"/>
        <end position="130"/>
    </location>
</feature>
<protein>
    <submittedName>
        <fullName evidence="10">Cell division protein FtsQ</fullName>
    </submittedName>
</protein>
<dbReference type="OrthoDB" id="1748794at2"/>
<keyword evidence="3 10" id="KW-0132">Cell division</keyword>
<dbReference type="Pfam" id="PF08478">
    <property type="entry name" value="POTRA_1"/>
    <property type="match status" value="1"/>
</dbReference>
<keyword evidence="6 8" id="KW-0472">Membrane</keyword>
<keyword evidence="7" id="KW-0131">Cell cycle</keyword>